<evidence type="ECO:0000313" key="3">
    <source>
        <dbReference type="Proteomes" id="UP000287188"/>
    </source>
</evidence>
<reference evidence="3" key="1">
    <citation type="submission" date="2018-12" db="EMBL/GenBank/DDBJ databases">
        <title>Tengunoibacter tsumagoiensis gen. nov., sp. nov., Dictyobacter kobayashii sp. nov., D. alpinus sp. nov., and D. joshuensis sp. nov. and description of Dictyobacteraceae fam. nov. within the order Ktedonobacterales isolated from Tengu-no-mugimeshi.</title>
        <authorList>
            <person name="Wang C.M."/>
            <person name="Zheng Y."/>
            <person name="Sakai Y."/>
            <person name="Toyoda A."/>
            <person name="Minakuchi Y."/>
            <person name="Abe K."/>
            <person name="Yokota A."/>
            <person name="Yabe S."/>
        </authorList>
    </citation>
    <scope>NUCLEOTIDE SEQUENCE [LARGE SCALE GENOMIC DNA]</scope>
    <source>
        <strain evidence="3">Uno11</strain>
    </source>
</reference>
<organism evidence="2 3">
    <name type="scientific">Dictyobacter kobayashii</name>
    <dbReference type="NCBI Taxonomy" id="2014872"/>
    <lineage>
        <taxon>Bacteria</taxon>
        <taxon>Bacillati</taxon>
        <taxon>Chloroflexota</taxon>
        <taxon>Ktedonobacteria</taxon>
        <taxon>Ktedonobacterales</taxon>
        <taxon>Dictyobacteraceae</taxon>
        <taxon>Dictyobacter</taxon>
    </lineage>
</organism>
<name>A0A402AG15_9CHLR</name>
<evidence type="ECO:0000313" key="2">
    <source>
        <dbReference type="EMBL" id="GCE18068.1"/>
    </source>
</evidence>
<dbReference type="RefSeq" id="WP_126549663.1">
    <property type="nucleotide sequence ID" value="NZ_BIFS01000001.1"/>
</dbReference>
<feature type="region of interest" description="Disordered" evidence="1">
    <location>
        <begin position="332"/>
        <end position="352"/>
    </location>
</feature>
<protein>
    <submittedName>
        <fullName evidence="2">Uncharacterized protein</fullName>
    </submittedName>
</protein>
<dbReference type="OrthoDB" id="9836234at2"/>
<proteinExistence type="predicted"/>
<evidence type="ECO:0000256" key="1">
    <source>
        <dbReference type="SAM" id="MobiDB-lite"/>
    </source>
</evidence>
<comment type="caution">
    <text evidence="2">The sequence shown here is derived from an EMBL/GenBank/DDBJ whole genome shotgun (WGS) entry which is preliminary data.</text>
</comment>
<dbReference type="Proteomes" id="UP000287188">
    <property type="component" value="Unassembled WGS sequence"/>
</dbReference>
<feature type="region of interest" description="Disordered" evidence="1">
    <location>
        <begin position="1"/>
        <end position="44"/>
    </location>
</feature>
<gene>
    <name evidence="2" type="ORF">KDK_18680</name>
</gene>
<dbReference type="EMBL" id="BIFS01000001">
    <property type="protein sequence ID" value="GCE18068.1"/>
    <property type="molecule type" value="Genomic_DNA"/>
</dbReference>
<feature type="compositionally biased region" description="Polar residues" evidence="1">
    <location>
        <begin position="1"/>
        <end position="11"/>
    </location>
</feature>
<accession>A0A402AG15</accession>
<feature type="compositionally biased region" description="Basic and acidic residues" evidence="1">
    <location>
        <begin position="26"/>
        <end position="44"/>
    </location>
</feature>
<keyword evidence="3" id="KW-1185">Reference proteome</keyword>
<sequence>MGKNDSSSPQDKLSRSKKKLNKQKRRLQERLEKARKARKKSEERLQIAQERFQVKAERVQQLEQRLLTIQSRLITVSLLSSADISTGEGSSVFDEEELFMEWDVSSADEQSEATYRYEDSLNERAAHVHEEADALARDARSIAEVAEDAARIAVARAEYADDRLAKESIGRHLAQEYEHLQVEAERAQLLALETAQAAEEAEQLLSSLISEEDVTPVDIELEELSVDATFLDNVAKENDEMFDEIEKDDDAFAAVASLILADAEADETAESVALLEASSEHVVDAHELVKQAEYTLSLVRAAVKEGTLSGDDAVRAFTAAEMEVVHARSLLKNVAGQPEEHHANDNEGDGEQ</sequence>
<feature type="compositionally biased region" description="Basic residues" evidence="1">
    <location>
        <begin position="15"/>
        <end position="25"/>
    </location>
</feature>
<dbReference type="AlphaFoldDB" id="A0A402AG15"/>